<accession>A0A2T2N5P7</accession>
<dbReference type="AlphaFoldDB" id="A0A2T2N5P7"/>
<name>A0A2T2N5P7_CORCC</name>
<evidence type="ECO:0000313" key="1">
    <source>
        <dbReference type="EMBL" id="PSN60751.1"/>
    </source>
</evidence>
<keyword evidence="2" id="KW-1185">Reference proteome</keyword>
<organism evidence="1 2">
    <name type="scientific">Corynespora cassiicola Philippines</name>
    <dbReference type="NCBI Taxonomy" id="1448308"/>
    <lineage>
        <taxon>Eukaryota</taxon>
        <taxon>Fungi</taxon>
        <taxon>Dikarya</taxon>
        <taxon>Ascomycota</taxon>
        <taxon>Pezizomycotina</taxon>
        <taxon>Dothideomycetes</taxon>
        <taxon>Pleosporomycetidae</taxon>
        <taxon>Pleosporales</taxon>
        <taxon>Corynesporascaceae</taxon>
        <taxon>Corynespora</taxon>
    </lineage>
</organism>
<protein>
    <submittedName>
        <fullName evidence="1">Uncharacterized protein</fullName>
    </submittedName>
</protein>
<reference evidence="1 2" key="1">
    <citation type="journal article" date="2018" name="Front. Microbiol.">
        <title>Genome-Wide Analysis of Corynespora cassiicola Leaf Fall Disease Putative Effectors.</title>
        <authorList>
            <person name="Lopez D."/>
            <person name="Ribeiro S."/>
            <person name="Label P."/>
            <person name="Fumanal B."/>
            <person name="Venisse J.S."/>
            <person name="Kohler A."/>
            <person name="de Oliveira R.R."/>
            <person name="Labutti K."/>
            <person name="Lipzen A."/>
            <person name="Lail K."/>
            <person name="Bauer D."/>
            <person name="Ohm R.A."/>
            <person name="Barry K.W."/>
            <person name="Spatafora J."/>
            <person name="Grigoriev I.V."/>
            <person name="Martin F.M."/>
            <person name="Pujade-Renaud V."/>
        </authorList>
    </citation>
    <scope>NUCLEOTIDE SEQUENCE [LARGE SCALE GENOMIC DNA]</scope>
    <source>
        <strain evidence="1 2">Philippines</strain>
    </source>
</reference>
<dbReference type="Proteomes" id="UP000240883">
    <property type="component" value="Unassembled WGS sequence"/>
</dbReference>
<dbReference type="EMBL" id="KZ678147">
    <property type="protein sequence ID" value="PSN60751.1"/>
    <property type="molecule type" value="Genomic_DNA"/>
</dbReference>
<gene>
    <name evidence="1" type="ORF">BS50DRAFT_639813</name>
</gene>
<proteinExistence type="predicted"/>
<sequence length="156" mass="17283">MEIFPTTGPDDGPKLDECATIPTSNVTTLVLANSGIDSTSLRVMLSDIKSLKTFKYEHGSHGLNLLADWVPEGIIRELTHYCSDSLEELPLIYPEHEPVARCRKIDRALASEKLGLSIVDDKDETVAEGQGVKFKLKIIELEPADMFHGYKGYYGT</sequence>
<evidence type="ECO:0000313" key="2">
    <source>
        <dbReference type="Proteomes" id="UP000240883"/>
    </source>
</evidence>